<dbReference type="Proteomes" id="UP001224890">
    <property type="component" value="Unassembled WGS sequence"/>
</dbReference>
<dbReference type="RefSeq" id="XP_060433689.1">
    <property type="nucleotide sequence ID" value="XM_060567192.1"/>
</dbReference>
<evidence type="ECO:0000313" key="1">
    <source>
        <dbReference type="EMBL" id="KAK1689994.1"/>
    </source>
</evidence>
<dbReference type="GeneID" id="85451718"/>
<gene>
    <name evidence="1" type="ORF">BDP55DRAFT_386070</name>
</gene>
<evidence type="ECO:0000313" key="2">
    <source>
        <dbReference type="Proteomes" id="UP001224890"/>
    </source>
</evidence>
<dbReference type="EMBL" id="JAHMHR010000007">
    <property type="protein sequence ID" value="KAK1689994.1"/>
    <property type="molecule type" value="Genomic_DNA"/>
</dbReference>
<proteinExistence type="predicted"/>
<comment type="caution">
    <text evidence="1">The sequence shown here is derived from an EMBL/GenBank/DDBJ whole genome shotgun (WGS) entry which is preliminary data.</text>
</comment>
<dbReference type="AlphaFoldDB" id="A0AAJ0EWJ9"/>
<protein>
    <submittedName>
        <fullName evidence="1">Uncharacterized protein</fullName>
    </submittedName>
</protein>
<accession>A0AAJ0EWJ9</accession>
<reference evidence="1" key="1">
    <citation type="submission" date="2021-06" db="EMBL/GenBank/DDBJ databases">
        <title>Comparative genomics, transcriptomics and evolutionary studies reveal genomic signatures of adaptation to plant cell wall in hemibiotrophic fungi.</title>
        <authorList>
            <consortium name="DOE Joint Genome Institute"/>
            <person name="Baroncelli R."/>
            <person name="Diaz J.F."/>
            <person name="Benocci T."/>
            <person name="Peng M."/>
            <person name="Battaglia E."/>
            <person name="Haridas S."/>
            <person name="Andreopoulos W."/>
            <person name="Labutti K."/>
            <person name="Pangilinan J."/>
            <person name="Floch G.L."/>
            <person name="Makela M.R."/>
            <person name="Henrissat B."/>
            <person name="Grigoriev I.V."/>
            <person name="Crouch J.A."/>
            <person name="De Vries R.P."/>
            <person name="Sukno S.A."/>
            <person name="Thon M.R."/>
        </authorList>
    </citation>
    <scope>NUCLEOTIDE SEQUENCE</scope>
    <source>
        <strain evidence="1">CBS 193.32</strain>
    </source>
</reference>
<organism evidence="1 2">
    <name type="scientific">Colletotrichum godetiae</name>
    <dbReference type="NCBI Taxonomy" id="1209918"/>
    <lineage>
        <taxon>Eukaryota</taxon>
        <taxon>Fungi</taxon>
        <taxon>Dikarya</taxon>
        <taxon>Ascomycota</taxon>
        <taxon>Pezizomycotina</taxon>
        <taxon>Sordariomycetes</taxon>
        <taxon>Hypocreomycetidae</taxon>
        <taxon>Glomerellales</taxon>
        <taxon>Glomerellaceae</taxon>
        <taxon>Colletotrichum</taxon>
        <taxon>Colletotrichum acutatum species complex</taxon>
    </lineage>
</organism>
<keyword evidence="2" id="KW-1185">Reference proteome</keyword>
<name>A0AAJ0EWJ9_9PEZI</name>
<sequence length="59" mass="6992">MVYCLPHQLQHTSYTKHQVRATSVQNRIHWHTTHNTCPLRLLFLTGNNFMAQRLLHSPL</sequence>